<proteinExistence type="predicted"/>
<comment type="caution">
    <text evidence="2">The sequence shown here is derived from an EMBL/GenBank/DDBJ whole genome shotgun (WGS) entry which is preliminary data.</text>
</comment>
<gene>
    <name evidence="2" type="ORF">MEDL_45684</name>
</gene>
<dbReference type="EMBL" id="CAJPWZ010002196">
    <property type="protein sequence ID" value="CAG2232994.1"/>
    <property type="molecule type" value="Genomic_DNA"/>
</dbReference>
<dbReference type="Proteomes" id="UP000683360">
    <property type="component" value="Unassembled WGS sequence"/>
</dbReference>
<keyword evidence="3" id="KW-1185">Reference proteome</keyword>
<sequence length="169" mass="19367">MYRVALILLIVYSVVQVYGRESSQLPVDKEDNSLLNLKERLYDLMLEDREINSCGIQDAYLNCANINFCQSHNNICPSGQHCCSTTLCGNICLCKPTPDNCPIYCTYGYMDIRRDSIIKGTEGYKTGSDGCYTCDCNQISMYPFLKDLKRLLRRILDKKEKQPTQEETE</sequence>
<evidence type="ECO:0000313" key="2">
    <source>
        <dbReference type="EMBL" id="CAG2232994.1"/>
    </source>
</evidence>
<evidence type="ECO:0000313" key="3">
    <source>
        <dbReference type="Proteomes" id="UP000683360"/>
    </source>
</evidence>
<evidence type="ECO:0000256" key="1">
    <source>
        <dbReference type="SAM" id="SignalP"/>
    </source>
</evidence>
<dbReference type="AlphaFoldDB" id="A0A8S3TNH8"/>
<keyword evidence="1" id="KW-0732">Signal</keyword>
<organism evidence="2 3">
    <name type="scientific">Mytilus edulis</name>
    <name type="common">Blue mussel</name>
    <dbReference type="NCBI Taxonomy" id="6550"/>
    <lineage>
        <taxon>Eukaryota</taxon>
        <taxon>Metazoa</taxon>
        <taxon>Spiralia</taxon>
        <taxon>Lophotrochozoa</taxon>
        <taxon>Mollusca</taxon>
        <taxon>Bivalvia</taxon>
        <taxon>Autobranchia</taxon>
        <taxon>Pteriomorphia</taxon>
        <taxon>Mytilida</taxon>
        <taxon>Mytiloidea</taxon>
        <taxon>Mytilidae</taxon>
        <taxon>Mytilinae</taxon>
        <taxon>Mytilus</taxon>
    </lineage>
</organism>
<reference evidence="2" key="1">
    <citation type="submission" date="2021-03" db="EMBL/GenBank/DDBJ databases">
        <authorList>
            <person name="Bekaert M."/>
        </authorList>
    </citation>
    <scope>NUCLEOTIDE SEQUENCE</scope>
</reference>
<name>A0A8S3TNH8_MYTED</name>
<accession>A0A8S3TNH8</accession>
<feature type="chain" id="PRO_5035883162" evidence="1">
    <location>
        <begin position="20"/>
        <end position="169"/>
    </location>
</feature>
<protein>
    <submittedName>
        <fullName evidence="2">Uncharacterized protein</fullName>
    </submittedName>
</protein>
<feature type="signal peptide" evidence="1">
    <location>
        <begin position="1"/>
        <end position="19"/>
    </location>
</feature>
<dbReference type="OrthoDB" id="4473401at2759"/>